<protein>
    <submittedName>
        <fullName evidence="9">UDENN FLCN/SMCR8-type domain-containing protein</fullName>
    </submittedName>
</protein>
<keyword evidence="4" id="KW-0072">Autophagy</keyword>
<evidence type="ECO:0000256" key="1">
    <source>
        <dbReference type="ARBA" id="ARBA00004496"/>
    </source>
</evidence>
<dbReference type="PANTHER" id="PTHR31334">
    <property type="entry name" value="SMITH-MAGENIS SYNDROME REGION GENE 8 PROTEIN"/>
    <property type="match status" value="1"/>
</dbReference>
<gene>
    <name evidence="7" type="ORF">HPBE_LOCUS21335</name>
</gene>
<dbReference type="GO" id="GO:0005085">
    <property type="term" value="F:guanyl-nucleotide exchange factor activity"/>
    <property type="evidence" value="ECO:0007669"/>
    <property type="project" value="UniProtKB-KW"/>
</dbReference>
<dbReference type="WBParaSite" id="HPBE_0002133601-mRNA-1">
    <property type="protein sequence ID" value="HPBE_0002133601-mRNA-1"/>
    <property type="gene ID" value="HPBE_0002133601"/>
</dbReference>
<evidence type="ECO:0000313" key="7">
    <source>
        <dbReference type="EMBL" id="VDP24586.1"/>
    </source>
</evidence>
<dbReference type="InterPro" id="IPR037521">
    <property type="entry name" value="FLCN/SMCR8_DENN"/>
</dbReference>
<keyword evidence="3" id="KW-0344">Guanine-nucleotide releasing factor</keyword>
<reference evidence="7 8" key="1">
    <citation type="submission" date="2018-11" db="EMBL/GenBank/DDBJ databases">
        <authorList>
            <consortium name="Pathogen Informatics"/>
        </authorList>
    </citation>
    <scope>NUCLEOTIDE SEQUENCE [LARGE SCALE GENOMIC DNA]</scope>
</reference>
<dbReference type="PROSITE" id="PS51834">
    <property type="entry name" value="DENN_FLCN_SMCR8"/>
    <property type="match status" value="1"/>
</dbReference>
<proteinExistence type="inferred from homology"/>
<dbReference type="OrthoDB" id="2289278at2759"/>
<keyword evidence="2" id="KW-0963">Cytoplasm</keyword>
<dbReference type="Proteomes" id="UP000050761">
    <property type="component" value="Unassembled WGS sequence"/>
</dbReference>
<evidence type="ECO:0000313" key="8">
    <source>
        <dbReference type="Proteomes" id="UP000050761"/>
    </source>
</evidence>
<sequence length="289" mass="32500">MDCNGHEGEDRAAAEEMFVSFLQTSTLGPISELTPCVYDAFISNLRPFLVQCSENHMRQGVLYSANTPILRLPKLTSPMKSNNTKSKEQALADKEETLQIVSHHLDNLLYPVLAGEDMVVCGSEQRKHTVIDLVDKINFLKPKSHPNHEVVLWSKAHEERPRGVIGMCYDRGESAALNLPNTSILDANACVLRTVPYRGVLLANLRQKRRFPCDAALVAFLVAHLTNISSLVYISRYLSPMHLDNENLSFDDQRILVNLLAELDFVKYQELKSALEKRRANAVTKAIML</sequence>
<evidence type="ECO:0000256" key="4">
    <source>
        <dbReference type="ARBA" id="ARBA00023006"/>
    </source>
</evidence>
<comment type="subcellular location">
    <subcellularLocation>
        <location evidence="1">Cytoplasm</location>
    </subcellularLocation>
</comment>
<keyword evidence="8" id="KW-1185">Reference proteome</keyword>
<dbReference type="GO" id="GO:0006914">
    <property type="term" value="P:autophagy"/>
    <property type="evidence" value="ECO:0007669"/>
    <property type="project" value="UniProtKB-KW"/>
</dbReference>
<comment type="similarity">
    <text evidence="5">Belongs to the SMCR8 family.</text>
</comment>
<evidence type="ECO:0000313" key="9">
    <source>
        <dbReference type="WBParaSite" id="HPBE_0002133601-mRNA-1"/>
    </source>
</evidence>
<reference evidence="9" key="2">
    <citation type="submission" date="2019-09" db="UniProtKB">
        <authorList>
            <consortium name="WormBaseParasite"/>
        </authorList>
    </citation>
    <scope>IDENTIFICATION</scope>
</reference>
<dbReference type="EMBL" id="UZAH01032906">
    <property type="protein sequence ID" value="VDP24586.1"/>
    <property type="molecule type" value="Genomic_DNA"/>
</dbReference>
<dbReference type="PANTHER" id="PTHR31334:SF1">
    <property type="entry name" value="GUANINE NUCLEOTIDE EXCHANGE PROTEIN SMCR8"/>
    <property type="match status" value="1"/>
</dbReference>
<dbReference type="GO" id="GO:0005737">
    <property type="term" value="C:cytoplasm"/>
    <property type="evidence" value="ECO:0007669"/>
    <property type="project" value="UniProtKB-SubCell"/>
</dbReference>
<organism evidence="8 9">
    <name type="scientific">Heligmosomoides polygyrus</name>
    <name type="common">Parasitic roundworm</name>
    <dbReference type="NCBI Taxonomy" id="6339"/>
    <lineage>
        <taxon>Eukaryota</taxon>
        <taxon>Metazoa</taxon>
        <taxon>Ecdysozoa</taxon>
        <taxon>Nematoda</taxon>
        <taxon>Chromadorea</taxon>
        <taxon>Rhabditida</taxon>
        <taxon>Rhabditina</taxon>
        <taxon>Rhabditomorpha</taxon>
        <taxon>Strongyloidea</taxon>
        <taxon>Heligmosomidae</taxon>
        <taxon>Heligmosomoides</taxon>
    </lineage>
</organism>
<name>A0A183GFX2_HELPZ</name>
<evidence type="ECO:0000256" key="5">
    <source>
        <dbReference type="ARBA" id="ARBA00038137"/>
    </source>
</evidence>
<dbReference type="AlphaFoldDB" id="A0A183GFX2"/>
<evidence type="ECO:0000256" key="2">
    <source>
        <dbReference type="ARBA" id="ARBA00022490"/>
    </source>
</evidence>
<accession>A0A3P8G0N3</accession>
<evidence type="ECO:0000256" key="3">
    <source>
        <dbReference type="ARBA" id="ARBA00022658"/>
    </source>
</evidence>
<evidence type="ECO:0000259" key="6">
    <source>
        <dbReference type="PROSITE" id="PS51834"/>
    </source>
</evidence>
<feature type="domain" description="UDENN FLCN/SMCR8-type" evidence="6">
    <location>
        <begin position="1"/>
        <end position="277"/>
    </location>
</feature>
<accession>A0A183GFX2</accession>
<dbReference type="GO" id="GO:0032045">
    <property type="term" value="C:guanyl-nucleotide exchange factor complex"/>
    <property type="evidence" value="ECO:0007669"/>
    <property type="project" value="TreeGrafter"/>
</dbReference>